<feature type="compositionally biased region" description="Low complexity" evidence="1">
    <location>
        <begin position="57"/>
        <end position="73"/>
    </location>
</feature>
<sequence>MIAPAPRGAEEINDQEGSWTAEDDTAYQAYAEQGAQTPSAEDKSSSISGETSDVSSQETTDTNTTEQETAQADSEPMTPDQLTDKEILGRSYPVRQMVKEANNQRMKLIEGAKMAWTNLKETPKLLRLNFRNWLADGRVARQNKRYEDAVKKTGEDSRLAQRRRSKLEAAKKHKESISKDRDTQEETMLARERTVGENAEQRRNENIKELADRAVDAKARKALRHELREQGASRREVREILAGIPDE</sequence>
<feature type="region of interest" description="Disordered" evidence="1">
    <location>
        <begin position="1"/>
        <end position="93"/>
    </location>
</feature>
<evidence type="ECO:0000313" key="2">
    <source>
        <dbReference type="EMBL" id="WIO45853.1"/>
    </source>
</evidence>
<name>A0ABY8WTV4_9BACT</name>
<keyword evidence="3" id="KW-1185">Reference proteome</keyword>
<accession>A0ABY8WTV4</accession>
<evidence type="ECO:0000313" key="3">
    <source>
        <dbReference type="Proteomes" id="UP001177295"/>
    </source>
</evidence>
<dbReference type="EMBL" id="CP124550">
    <property type="protein sequence ID" value="WIO45853.1"/>
    <property type="molecule type" value="Genomic_DNA"/>
</dbReference>
<organism evidence="2 3">
    <name type="scientific">Candidatus Southlakia epibionticum</name>
    <dbReference type="NCBI Taxonomy" id="3043284"/>
    <lineage>
        <taxon>Bacteria</taxon>
        <taxon>Candidatus Saccharimonadota</taxon>
        <taxon>Candidatus Saccharimonadia</taxon>
        <taxon>Candidatus Saccharimonadales</taxon>
        <taxon>Candidatus Saccharimonadaceae</taxon>
        <taxon>Candidatus Southlakia</taxon>
    </lineage>
</organism>
<evidence type="ECO:0000256" key="1">
    <source>
        <dbReference type="SAM" id="MobiDB-lite"/>
    </source>
</evidence>
<feature type="region of interest" description="Disordered" evidence="1">
    <location>
        <begin position="150"/>
        <end position="210"/>
    </location>
</feature>
<reference evidence="2 3" key="1">
    <citation type="journal article" date="2023" name="Cell">
        <title>Genetic manipulation of Patescibacteria provides mechanistic insights into microbial dark matter and the epibiotic lifestyle.</title>
        <authorList>
            <person name="Wang Y."/>
            <person name="Gallagher L.A."/>
            <person name="Andrade P.A."/>
            <person name="Liu A."/>
            <person name="Humphreys I.R."/>
            <person name="Turkarslan S."/>
            <person name="Cutler K.J."/>
            <person name="Arrieta-Ortiz M.L."/>
            <person name="Li Y."/>
            <person name="Radey M.C."/>
            <person name="McLean J.S."/>
            <person name="Cong Q."/>
            <person name="Baker D."/>
            <person name="Baliga N.S."/>
            <person name="Peterson S.B."/>
            <person name="Mougous J.D."/>
        </authorList>
    </citation>
    <scope>NUCLEOTIDE SEQUENCE [LARGE SCALE GENOMIC DNA]</scope>
    <source>
        <strain evidence="2 3">ML1</strain>
    </source>
</reference>
<protein>
    <submittedName>
        <fullName evidence="2">Uncharacterized protein</fullName>
    </submittedName>
</protein>
<feature type="compositionally biased region" description="Polar residues" evidence="1">
    <location>
        <begin position="34"/>
        <end position="56"/>
    </location>
</feature>
<gene>
    <name evidence="2" type="ORF">SEML1_0223</name>
</gene>
<dbReference type="Proteomes" id="UP001177295">
    <property type="component" value="Chromosome"/>
</dbReference>
<feature type="compositionally biased region" description="Basic and acidic residues" evidence="1">
    <location>
        <begin position="150"/>
        <end position="159"/>
    </location>
</feature>
<feature type="compositionally biased region" description="Basic and acidic residues" evidence="1">
    <location>
        <begin position="166"/>
        <end position="210"/>
    </location>
</feature>
<proteinExistence type="predicted"/>
<dbReference type="RefSeq" id="WP_376754223.1">
    <property type="nucleotide sequence ID" value="NZ_CP124550.1"/>
</dbReference>